<feature type="transmembrane region" description="Helical" evidence="8">
    <location>
        <begin position="291"/>
        <end position="320"/>
    </location>
</feature>
<dbReference type="AlphaFoldDB" id="A0ABC9TW62"/>
<feature type="transmembrane region" description="Helical" evidence="8">
    <location>
        <begin position="478"/>
        <end position="498"/>
    </location>
</feature>
<dbReference type="EMBL" id="AWSU01000244">
    <property type="protein sequence ID" value="ERI75534.1"/>
    <property type="molecule type" value="Genomic_DNA"/>
</dbReference>
<evidence type="ECO:0000256" key="3">
    <source>
        <dbReference type="ARBA" id="ARBA00022448"/>
    </source>
</evidence>
<keyword evidence="5 8" id="KW-0812">Transmembrane</keyword>
<feature type="transmembrane region" description="Helical" evidence="8">
    <location>
        <begin position="112"/>
        <end position="131"/>
    </location>
</feature>
<feature type="transmembrane region" description="Helical" evidence="8">
    <location>
        <begin position="171"/>
        <end position="189"/>
    </location>
</feature>
<comment type="caution">
    <text evidence="9">The sequence shown here is derived from an EMBL/GenBank/DDBJ whole genome shotgun (WGS) entry which is preliminary data.</text>
</comment>
<organism evidence="9 10">
    <name type="scientific">[Clostridium] symbiosum ATCC 14940</name>
    <dbReference type="NCBI Taxonomy" id="411472"/>
    <lineage>
        <taxon>Bacteria</taxon>
        <taxon>Bacillati</taxon>
        <taxon>Bacillota</taxon>
        <taxon>Clostridia</taxon>
        <taxon>Lachnospirales</taxon>
        <taxon>Lachnospiraceae</taxon>
        <taxon>Otoolea</taxon>
    </lineage>
</organism>
<evidence type="ECO:0000256" key="1">
    <source>
        <dbReference type="ARBA" id="ARBA00004651"/>
    </source>
</evidence>
<sequence>MVWKTKTVRGKGNETMTDGKVKTGAKHILLRKGVFYPTFIFMLCAVITGIFKNEWLQAACKSVFRFSLLKFGWLYQIVAMVCLISVAAVTFSKIGSRRIGGKDARPEHSFKSWFAMSLTGGISVGIVNWGINEPMVYFGNVYGELDALGIQPGTLEAARFAIGRCFYNWTFVPYSFYGITGLLIAWLFFNKKEKFSVVATLKPLFGDKVYNNTIASIIDSLCTIGIVLGMATGLGTGLSFVLSGFKVVYGIDTSIIVWIILGTAVTALFTGAAWLGIDKGIKKLATFNSKIFYFLLIILFATGPVVDICKALPIGLGEWLTNFWVWGLDPVDIGGEALTVWWTLFDWTVWIAYAPVMGLFLAKISYGRTIREFMIINWILPSVFGLVWFSVWGGTALNWQMNGVVDLVTILKENNATAAVWGFLQHLPFRMGIVLIPVVMVTLILSFCTAADSITHTLASLCVSQERNNDEAPASLKLVWEVIIGSVSVIMGALAGGVRGVDGLRQLSSVGAFIVLGVFILQLISFIKTFFMSGELKE</sequence>
<dbReference type="PANTHER" id="PTHR30047">
    <property type="entry name" value="HIGH-AFFINITY CHOLINE TRANSPORT PROTEIN-RELATED"/>
    <property type="match status" value="1"/>
</dbReference>
<evidence type="ECO:0000256" key="2">
    <source>
        <dbReference type="ARBA" id="ARBA00005658"/>
    </source>
</evidence>
<name>A0ABC9TW62_CLOSY</name>
<accession>A0ABC9TW62</accession>
<evidence type="ECO:0000256" key="8">
    <source>
        <dbReference type="SAM" id="Phobius"/>
    </source>
</evidence>
<evidence type="ECO:0000256" key="6">
    <source>
        <dbReference type="ARBA" id="ARBA00022989"/>
    </source>
</evidence>
<feature type="transmembrane region" description="Helical" evidence="8">
    <location>
        <begin position="373"/>
        <end position="392"/>
    </location>
</feature>
<evidence type="ECO:0000256" key="5">
    <source>
        <dbReference type="ARBA" id="ARBA00022692"/>
    </source>
</evidence>
<evidence type="ECO:0000313" key="9">
    <source>
        <dbReference type="EMBL" id="ERI75534.1"/>
    </source>
</evidence>
<feature type="transmembrane region" description="Helical" evidence="8">
    <location>
        <begin position="209"/>
        <end position="235"/>
    </location>
</feature>
<keyword evidence="4" id="KW-1003">Cell membrane</keyword>
<reference evidence="9 10" key="1">
    <citation type="submission" date="2013-07" db="EMBL/GenBank/DDBJ databases">
        <authorList>
            <person name="Weinstock G."/>
            <person name="Sodergren E."/>
            <person name="Wylie T."/>
            <person name="Fulton L."/>
            <person name="Fulton R."/>
            <person name="Fronick C."/>
            <person name="O'Laughlin M."/>
            <person name="Godfrey J."/>
            <person name="Miner T."/>
            <person name="Herter B."/>
            <person name="Appelbaum E."/>
            <person name="Cordes M."/>
            <person name="Lek S."/>
            <person name="Wollam A."/>
            <person name="Pepin K.H."/>
            <person name="Palsikar V.B."/>
            <person name="Mitreva M."/>
            <person name="Wilson R.K."/>
        </authorList>
    </citation>
    <scope>NUCLEOTIDE SEQUENCE [LARGE SCALE GENOMIC DNA]</scope>
    <source>
        <strain evidence="9 10">ATCC 14940</strain>
    </source>
</reference>
<keyword evidence="3" id="KW-0813">Transport</keyword>
<evidence type="ECO:0000313" key="10">
    <source>
        <dbReference type="Proteomes" id="UP000016491"/>
    </source>
</evidence>
<proteinExistence type="inferred from homology"/>
<feature type="transmembrane region" description="Helical" evidence="8">
    <location>
        <begin position="340"/>
        <end position="361"/>
    </location>
</feature>
<gene>
    <name evidence="9" type="ORF">CLOSYM_03164</name>
</gene>
<dbReference type="Proteomes" id="UP000016491">
    <property type="component" value="Unassembled WGS sequence"/>
</dbReference>
<evidence type="ECO:0000256" key="4">
    <source>
        <dbReference type="ARBA" id="ARBA00022475"/>
    </source>
</evidence>
<feature type="transmembrane region" description="Helical" evidence="8">
    <location>
        <begin position="255"/>
        <end position="277"/>
    </location>
</feature>
<comment type="similarity">
    <text evidence="2">Belongs to the BCCT transporter (TC 2.A.15) family.</text>
</comment>
<dbReference type="Pfam" id="PF02028">
    <property type="entry name" value="BCCT"/>
    <property type="match status" value="1"/>
</dbReference>
<feature type="transmembrane region" description="Helical" evidence="8">
    <location>
        <begin position="34"/>
        <end position="51"/>
    </location>
</feature>
<dbReference type="PANTHER" id="PTHR30047:SF7">
    <property type="entry name" value="HIGH-AFFINITY CHOLINE TRANSPORT PROTEIN"/>
    <property type="match status" value="1"/>
</dbReference>
<comment type="subcellular location">
    <subcellularLocation>
        <location evidence="1">Cell membrane</location>
        <topology evidence="1">Multi-pass membrane protein</topology>
    </subcellularLocation>
</comment>
<feature type="transmembrane region" description="Helical" evidence="8">
    <location>
        <begin position="431"/>
        <end position="451"/>
    </location>
</feature>
<keyword evidence="7 8" id="KW-0472">Membrane</keyword>
<protein>
    <submittedName>
        <fullName evidence="9">BCCT family transporter</fullName>
    </submittedName>
</protein>
<feature type="transmembrane region" description="Helical" evidence="8">
    <location>
        <begin position="510"/>
        <end position="531"/>
    </location>
</feature>
<evidence type="ECO:0000256" key="7">
    <source>
        <dbReference type="ARBA" id="ARBA00023136"/>
    </source>
</evidence>
<feature type="transmembrane region" description="Helical" evidence="8">
    <location>
        <begin position="71"/>
        <end position="91"/>
    </location>
</feature>
<dbReference type="InterPro" id="IPR000060">
    <property type="entry name" value="BCCT_transptr"/>
</dbReference>
<dbReference type="GO" id="GO:0005886">
    <property type="term" value="C:plasma membrane"/>
    <property type="evidence" value="ECO:0007669"/>
    <property type="project" value="UniProtKB-SubCell"/>
</dbReference>
<keyword evidence="6 8" id="KW-1133">Transmembrane helix</keyword>